<dbReference type="InterPro" id="IPR036291">
    <property type="entry name" value="NAD(P)-bd_dom_sf"/>
</dbReference>
<gene>
    <name evidence="5" type="ORF">SAMN05216218_105110</name>
</gene>
<protein>
    <submittedName>
        <fullName evidence="5">Short-chain dehydrogenase</fullName>
    </submittedName>
</protein>
<comment type="similarity">
    <text evidence="1 3">Belongs to the short-chain dehydrogenases/reductases (SDR) family.</text>
</comment>
<evidence type="ECO:0000259" key="4">
    <source>
        <dbReference type="SMART" id="SM00822"/>
    </source>
</evidence>
<dbReference type="SMART" id="SM00822">
    <property type="entry name" value="PKS_KR"/>
    <property type="match status" value="1"/>
</dbReference>
<dbReference type="PANTHER" id="PTHR44196">
    <property type="entry name" value="DEHYDROGENASE/REDUCTASE SDR FAMILY MEMBER 7B"/>
    <property type="match status" value="1"/>
</dbReference>
<dbReference type="EMBL" id="FNBK01000005">
    <property type="protein sequence ID" value="SDF30180.1"/>
    <property type="molecule type" value="Genomic_DNA"/>
</dbReference>
<dbReference type="SUPFAM" id="SSF51735">
    <property type="entry name" value="NAD(P)-binding Rossmann-fold domains"/>
    <property type="match status" value="1"/>
</dbReference>
<dbReference type="Gene3D" id="3.40.50.720">
    <property type="entry name" value="NAD(P)-binding Rossmann-like Domain"/>
    <property type="match status" value="1"/>
</dbReference>
<dbReference type="PROSITE" id="PS00061">
    <property type="entry name" value="ADH_SHORT"/>
    <property type="match status" value="1"/>
</dbReference>
<sequence>MTEARQRAMVVGASSGIGEALARELADAGCDVGLTARRRELLEDLGRVLPTKAYVARMDVTDLDAARETFHEVVDAMGGVDVVVLNAGVAFENPDLEWEPERDTVDTNVRGFTALATAAMDRFETQGHGHLVGLSSVAARFGNGEWPAYSASKAFVSNYLEGLRYRAGRIDADVDVTTVEPGYVDTDLAGGDFWKADRETAAEQIHRAIEKKRRHAFITRRWVLVAKLIDYMPDVLKRRLFR</sequence>
<proteinExistence type="inferred from homology"/>
<evidence type="ECO:0000256" key="2">
    <source>
        <dbReference type="ARBA" id="ARBA00023002"/>
    </source>
</evidence>
<evidence type="ECO:0000313" key="5">
    <source>
        <dbReference type="EMBL" id="SDF30180.1"/>
    </source>
</evidence>
<evidence type="ECO:0000313" key="6">
    <source>
        <dbReference type="Proteomes" id="UP000199076"/>
    </source>
</evidence>
<dbReference type="Proteomes" id="UP000199076">
    <property type="component" value="Unassembled WGS sequence"/>
</dbReference>
<dbReference type="GO" id="GO:0016020">
    <property type="term" value="C:membrane"/>
    <property type="evidence" value="ECO:0007669"/>
    <property type="project" value="TreeGrafter"/>
</dbReference>
<dbReference type="RefSeq" id="WP_092690348.1">
    <property type="nucleotide sequence ID" value="NZ_FNBK01000005.1"/>
</dbReference>
<keyword evidence="2" id="KW-0560">Oxidoreductase</keyword>
<dbReference type="Pfam" id="PF00106">
    <property type="entry name" value="adh_short"/>
    <property type="match status" value="1"/>
</dbReference>
<feature type="domain" description="Ketoreductase" evidence="4">
    <location>
        <begin position="6"/>
        <end position="182"/>
    </location>
</feature>
<dbReference type="InterPro" id="IPR020904">
    <property type="entry name" value="Sc_DH/Rdtase_CS"/>
</dbReference>
<evidence type="ECO:0000256" key="3">
    <source>
        <dbReference type="RuleBase" id="RU000363"/>
    </source>
</evidence>
<dbReference type="PRINTS" id="PR00080">
    <property type="entry name" value="SDRFAMILY"/>
</dbReference>
<dbReference type="PRINTS" id="PR00081">
    <property type="entry name" value="GDHRDH"/>
</dbReference>
<name>A0A1G7JZ51_9EURY</name>
<accession>A0A1G7JZ51</accession>
<dbReference type="GO" id="GO:0016491">
    <property type="term" value="F:oxidoreductase activity"/>
    <property type="evidence" value="ECO:0007669"/>
    <property type="project" value="UniProtKB-KW"/>
</dbReference>
<keyword evidence="6" id="KW-1185">Reference proteome</keyword>
<dbReference type="InterPro" id="IPR002347">
    <property type="entry name" value="SDR_fam"/>
</dbReference>
<dbReference type="AlphaFoldDB" id="A0A1G7JZ51"/>
<evidence type="ECO:0000256" key="1">
    <source>
        <dbReference type="ARBA" id="ARBA00006484"/>
    </source>
</evidence>
<organism evidence="5 6">
    <name type="scientific">Halorientalis regularis</name>
    <dbReference type="NCBI Taxonomy" id="660518"/>
    <lineage>
        <taxon>Archaea</taxon>
        <taxon>Methanobacteriati</taxon>
        <taxon>Methanobacteriota</taxon>
        <taxon>Stenosarchaea group</taxon>
        <taxon>Halobacteria</taxon>
        <taxon>Halobacteriales</taxon>
        <taxon>Haloarculaceae</taxon>
        <taxon>Halorientalis</taxon>
    </lineage>
</organism>
<dbReference type="InterPro" id="IPR057326">
    <property type="entry name" value="KR_dom"/>
</dbReference>
<reference evidence="6" key="1">
    <citation type="submission" date="2016-10" db="EMBL/GenBank/DDBJ databases">
        <authorList>
            <person name="Varghese N."/>
            <person name="Submissions S."/>
        </authorList>
    </citation>
    <scope>NUCLEOTIDE SEQUENCE [LARGE SCALE GENOMIC DNA]</scope>
    <source>
        <strain evidence="6">IBRC-M 10760</strain>
    </source>
</reference>
<dbReference type="PANTHER" id="PTHR44196:SF3">
    <property type="entry name" value="SHORT CHAIN DEHYDROGENASE FAMILY PROTEIN"/>
    <property type="match status" value="1"/>
</dbReference>
<dbReference type="OrthoDB" id="7442at2157"/>
<dbReference type="STRING" id="660518.SAMN05216218_105110"/>